<dbReference type="InterPro" id="IPR012258">
    <property type="entry name" value="Acyl-CoA_oxidase"/>
</dbReference>
<dbReference type="PANTHER" id="PTHR10909:SF382">
    <property type="entry name" value="ACYL-COENZYME A OXIDASE"/>
    <property type="match status" value="1"/>
</dbReference>
<dbReference type="InterPro" id="IPR046373">
    <property type="entry name" value="Acyl-CoA_Oxase/DH_mid-dom_sf"/>
</dbReference>
<evidence type="ECO:0000313" key="1">
    <source>
        <dbReference type="EMBL" id="KIP07378.1"/>
    </source>
</evidence>
<dbReference type="AlphaFoldDB" id="A0A0C3PLM8"/>
<dbReference type="InterPro" id="IPR009100">
    <property type="entry name" value="AcylCoA_DH/oxidase_NM_dom_sf"/>
</dbReference>
<proteinExistence type="predicted"/>
<protein>
    <recommendedName>
        <fullName evidence="3">Acyl-coenzyme A oxidase N-terminal domain-containing protein</fullName>
    </recommendedName>
</protein>
<dbReference type="Gene3D" id="2.40.110.10">
    <property type="entry name" value="Butyryl-CoA Dehydrogenase, subunit A, domain 2"/>
    <property type="match status" value="1"/>
</dbReference>
<dbReference type="GO" id="GO:0071949">
    <property type="term" value="F:FAD binding"/>
    <property type="evidence" value="ECO:0007669"/>
    <property type="project" value="InterPro"/>
</dbReference>
<dbReference type="GO" id="GO:0003997">
    <property type="term" value="F:acyl-CoA oxidase activity"/>
    <property type="evidence" value="ECO:0007669"/>
    <property type="project" value="InterPro"/>
</dbReference>
<sequence length="245" mass="27070">MESDLHLHQAWTARPDFMEPNDRVKLAYERARAIINAYDLTEEEIEKCMPRFWDMQCHGLNSRDVGSSNVLFLHRPQAELFGGFLLTEVGHGLDATNIETTATKVDDGPILRTPTPTAAKIMPPTGLTHGFTKLALVYARLIVEDEYRGIHPFLVTLCTGRGMCTGISSSTLPLRAGTSPLDYAITTFDQVRLPPASFLGKSLAKPKDPKALLLRTYMWRVTVGIMSISGATAQGLKYIATIGYD</sequence>
<evidence type="ECO:0000313" key="2">
    <source>
        <dbReference type="Proteomes" id="UP000053257"/>
    </source>
</evidence>
<keyword evidence="2" id="KW-1185">Reference proteome</keyword>
<name>A0A0C3PLM8_PHLG1</name>
<dbReference type="PANTHER" id="PTHR10909">
    <property type="entry name" value="ELECTRON TRANSPORT OXIDOREDUCTASE"/>
    <property type="match status" value="1"/>
</dbReference>
<dbReference type="OrthoDB" id="538336at2759"/>
<dbReference type="GO" id="GO:0033540">
    <property type="term" value="P:fatty acid beta-oxidation using acyl-CoA oxidase"/>
    <property type="evidence" value="ECO:0007669"/>
    <property type="project" value="TreeGrafter"/>
</dbReference>
<accession>A0A0C3PLM8</accession>
<evidence type="ECO:0008006" key="3">
    <source>
        <dbReference type="Google" id="ProtNLM"/>
    </source>
</evidence>
<dbReference type="SUPFAM" id="SSF56645">
    <property type="entry name" value="Acyl-CoA dehydrogenase NM domain-like"/>
    <property type="match status" value="1"/>
</dbReference>
<organism evidence="1 2">
    <name type="scientific">Phlebiopsis gigantea (strain 11061_1 CR5-6)</name>
    <name type="common">White-rot fungus</name>
    <name type="synonym">Peniophora gigantea</name>
    <dbReference type="NCBI Taxonomy" id="745531"/>
    <lineage>
        <taxon>Eukaryota</taxon>
        <taxon>Fungi</taxon>
        <taxon>Dikarya</taxon>
        <taxon>Basidiomycota</taxon>
        <taxon>Agaricomycotina</taxon>
        <taxon>Agaricomycetes</taxon>
        <taxon>Polyporales</taxon>
        <taxon>Phanerochaetaceae</taxon>
        <taxon>Phlebiopsis</taxon>
    </lineage>
</organism>
<dbReference type="GO" id="GO:0005777">
    <property type="term" value="C:peroxisome"/>
    <property type="evidence" value="ECO:0007669"/>
    <property type="project" value="InterPro"/>
</dbReference>
<dbReference type="EMBL" id="KN840498">
    <property type="protein sequence ID" value="KIP07378.1"/>
    <property type="molecule type" value="Genomic_DNA"/>
</dbReference>
<reference evidence="1 2" key="1">
    <citation type="journal article" date="2014" name="PLoS Genet.">
        <title>Analysis of the Phlebiopsis gigantea genome, transcriptome and secretome provides insight into its pioneer colonization strategies of wood.</title>
        <authorList>
            <person name="Hori C."/>
            <person name="Ishida T."/>
            <person name="Igarashi K."/>
            <person name="Samejima M."/>
            <person name="Suzuki H."/>
            <person name="Master E."/>
            <person name="Ferreira P."/>
            <person name="Ruiz-Duenas F.J."/>
            <person name="Held B."/>
            <person name="Canessa P."/>
            <person name="Larrondo L.F."/>
            <person name="Schmoll M."/>
            <person name="Druzhinina I.S."/>
            <person name="Kubicek C.P."/>
            <person name="Gaskell J.A."/>
            <person name="Kersten P."/>
            <person name="St John F."/>
            <person name="Glasner J."/>
            <person name="Sabat G."/>
            <person name="Splinter BonDurant S."/>
            <person name="Syed K."/>
            <person name="Yadav J."/>
            <person name="Mgbeahuruike A.C."/>
            <person name="Kovalchuk A."/>
            <person name="Asiegbu F.O."/>
            <person name="Lackner G."/>
            <person name="Hoffmeister D."/>
            <person name="Rencoret J."/>
            <person name="Gutierrez A."/>
            <person name="Sun H."/>
            <person name="Lindquist E."/>
            <person name="Barry K."/>
            <person name="Riley R."/>
            <person name="Grigoriev I.V."/>
            <person name="Henrissat B."/>
            <person name="Kues U."/>
            <person name="Berka R.M."/>
            <person name="Martinez A.T."/>
            <person name="Covert S.F."/>
            <person name="Blanchette R.A."/>
            <person name="Cullen D."/>
        </authorList>
    </citation>
    <scope>NUCLEOTIDE SEQUENCE [LARGE SCALE GENOMIC DNA]</scope>
    <source>
        <strain evidence="1 2">11061_1 CR5-6</strain>
    </source>
</reference>
<dbReference type="Proteomes" id="UP000053257">
    <property type="component" value="Unassembled WGS sequence"/>
</dbReference>
<dbReference type="GO" id="GO:0005504">
    <property type="term" value="F:fatty acid binding"/>
    <property type="evidence" value="ECO:0007669"/>
    <property type="project" value="TreeGrafter"/>
</dbReference>
<gene>
    <name evidence="1" type="ORF">PHLGIDRAFT_118147</name>
</gene>
<dbReference type="HOGENOM" id="CLU_028041_0_0_1"/>
<dbReference type="STRING" id="745531.A0A0C3PLM8"/>
<dbReference type="GO" id="GO:0055088">
    <property type="term" value="P:lipid homeostasis"/>
    <property type="evidence" value="ECO:0007669"/>
    <property type="project" value="TreeGrafter"/>
</dbReference>